<evidence type="ECO:0000256" key="5">
    <source>
        <dbReference type="ARBA" id="ARBA00022728"/>
    </source>
</evidence>
<dbReference type="Gene3D" id="4.10.280.110">
    <property type="entry name" value="Pre-mRNA processing factor 4 domain"/>
    <property type="match status" value="1"/>
</dbReference>
<dbReference type="EMBL" id="CM026432">
    <property type="protein sequence ID" value="KAG0557916.1"/>
    <property type="molecule type" value="Genomic_DNA"/>
</dbReference>
<dbReference type="GO" id="GO:0000350">
    <property type="term" value="P:generation of catalytic spliceosome for second transesterification step"/>
    <property type="evidence" value="ECO:0007669"/>
    <property type="project" value="TreeGrafter"/>
</dbReference>
<evidence type="ECO:0000256" key="3">
    <source>
        <dbReference type="ARBA" id="ARBA00018242"/>
    </source>
</evidence>
<evidence type="ECO:0000256" key="4">
    <source>
        <dbReference type="ARBA" id="ARBA00022664"/>
    </source>
</evidence>
<organism evidence="10 11">
    <name type="scientific">Ceratodon purpureus</name>
    <name type="common">Fire moss</name>
    <name type="synonym">Dicranum purpureum</name>
    <dbReference type="NCBI Taxonomy" id="3225"/>
    <lineage>
        <taxon>Eukaryota</taxon>
        <taxon>Viridiplantae</taxon>
        <taxon>Streptophyta</taxon>
        <taxon>Embryophyta</taxon>
        <taxon>Bryophyta</taxon>
        <taxon>Bryophytina</taxon>
        <taxon>Bryopsida</taxon>
        <taxon>Dicranidae</taxon>
        <taxon>Pseudoditrichales</taxon>
        <taxon>Ditrichaceae</taxon>
        <taxon>Ceratodon</taxon>
    </lineage>
</organism>
<dbReference type="PANTHER" id="PTHR13007:SF19">
    <property type="entry name" value="PRE-MRNA-SPLICING FACTOR 18"/>
    <property type="match status" value="1"/>
</dbReference>
<dbReference type="Pfam" id="PF02840">
    <property type="entry name" value="Prp18"/>
    <property type="match status" value="1"/>
</dbReference>
<proteinExistence type="inferred from homology"/>
<feature type="region of interest" description="Disordered" evidence="8">
    <location>
        <begin position="46"/>
        <end position="68"/>
    </location>
</feature>
<feature type="compositionally biased region" description="Gly residues" evidence="8">
    <location>
        <begin position="187"/>
        <end position="201"/>
    </location>
</feature>
<sequence>MDALKAELERKRKAVKEDFGGRKFVRRGELGQRELEKKKEEEKKELLEKAKKKAAPGVQDPSAEGADLNASVPAVAKLSSKSKEIGSDEETIDELVLPRAEVIRRLRYLKQPITLFGEDDDARVARLKALLKAGMTDPDSELMEGQRNDFLVDMAELRKREKHGRLEPRKEKNKEKEGTDDGDRDGGGGGEQNITGDGGFSSGIDNDKDVKRLKANFEELSDEDKILVFFKRLLLEWEQELENRPEGERRTGRGKSSVATFKQCARYLKPLFKMCRKKMLPDDIRIALMIIVNNCMERDYLTAMDQYIKLAIGNAPWPIGVTMVGIHERSAREKIYTNSVAHIMNDETTRKYLQSIKRLMTLCQRRYPSMPSKSVEFNSLANGSDLTSLLIEERAKTGSLAAEERLRLMAARDEDSH</sequence>
<dbReference type="Pfam" id="PF08799">
    <property type="entry name" value="PRP4"/>
    <property type="match status" value="1"/>
</dbReference>
<evidence type="ECO:0000313" key="10">
    <source>
        <dbReference type="EMBL" id="KAG0557916.1"/>
    </source>
</evidence>
<reference evidence="10 11" key="1">
    <citation type="submission" date="2020-06" db="EMBL/GenBank/DDBJ databases">
        <title>WGS assembly of Ceratodon purpureus strain R40.</title>
        <authorList>
            <person name="Carey S.B."/>
            <person name="Jenkins J."/>
            <person name="Shu S."/>
            <person name="Lovell J.T."/>
            <person name="Sreedasyam A."/>
            <person name="Maumus F."/>
            <person name="Tiley G.P."/>
            <person name="Fernandez-Pozo N."/>
            <person name="Barry K."/>
            <person name="Chen C."/>
            <person name="Wang M."/>
            <person name="Lipzen A."/>
            <person name="Daum C."/>
            <person name="Saski C.A."/>
            <person name="Payton A.C."/>
            <person name="Mcbreen J.C."/>
            <person name="Conrad R.E."/>
            <person name="Kollar L.M."/>
            <person name="Olsson S."/>
            <person name="Huttunen S."/>
            <person name="Landis J.B."/>
            <person name="Wickett N.J."/>
            <person name="Johnson M.G."/>
            <person name="Rensing S.A."/>
            <person name="Grimwood J."/>
            <person name="Schmutz J."/>
            <person name="Mcdaniel S.F."/>
        </authorList>
    </citation>
    <scope>NUCLEOTIDE SEQUENCE [LARGE SCALE GENOMIC DNA]</scope>
    <source>
        <strain evidence="10 11">R40</strain>
    </source>
</reference>
<comment type="caution">
    <text evidence="10">The sequence shown here is derived from an EMBL/GenBank/DDBJ whole genome shotgun (WGS) entry which is preliminary data.</text>
</comment>
<evidence type="ECO:0000256" key="8">
    <source>
        <dbReference type="SAM" id="MobiDB-lite"/>
    </source>
</evidence>
<keyword evidence="11" id="KW-1185">Reference proteome</keyword>
<dbReference type="FunFam" id="1.20.940.10:FF:000004">
    <property type="entry name" value="Pre-mRNA-splicing factor 18"/>
    <property type="match status" value="1"/>
</dbReference>
<dbReference type="AlphaFoldDB" id="A0A8T0GET3"/>
<protein>
    <recommendedName>
        <fullName evidence="3">Pre-mRNA-splicing factor 18</fullName>
    </recommendedName>
</protein>
<keyword evidence="4" id="KW-0507">mRNA processing</keyword>
<dbReference type="InterPro" id="IPR014906">
    <property type="entry name" value="PRP4-like"/>
</dbReference>
<dbReference type="GO" id="GO:0046540">
    <property type="term" value="C:U4/U6 x U5 tri-snRNP complex"/>
    <property type="evidence" value="ECO:0007669"/>
    <property type="project" value="TreeGrafter"/>
</dbReference>
<evidence type="ECO:0000259" key="9">
    <source>
        <dbReference type="SMART" id="SM00500"/>
    </source>
</evidence>
<keyword evidence="7" id="KW-0539">Nucleus</keyword>
<dbReference type="SMART" id="SM00500">
    <property type="entry name" value="SFM"/>
    <property type="match status" value="1"/>
</dbReference>
<feature type="domain" description="Pre-mRNA processing factor 4 (PRP4)-like" evidence="9">
    <location>
        <begin position="97"/>
        <end position="148"/>
    </location>
</feature>
<dbReference type="InterPro" id="IPR039979">
    <property type="entry name" value="PRPF18"/>
</dbReference>
<dbReference type="SUPFAM" id="SSF47938">
    <property type="entry name" value="Functional domain of the splicing factor Prp18"/>
    <property type="match status" value="1"/>
</dbReference>
<dbReference type="GO" id="GO:0071021">
    <property type="term" value="C:U2-type post-spliceosomal complex"/>
    <property type="evidence" value="ECO:0007669"/>
    <property type="project" value="TreeGrafter"/>
</dbReference>
<evidence type="ECO:0000256" key="1">
    <source>
        <dbReference type="ARBA" id="ARBA00004123"/>
    </source>
</evidence>
<evidence type="ECO:0000256" key="2">
    <source>
        <dbReference type="ARBA" id="ARBA00008137"/>
    </source>
</evidence>
<feature type="region of interest" description="Disordered" evidence="8">
    <location>
        <begin position="161"/>
        <end position="205"/>
    </location>
</feature>
<evidence type="ECO:0000313" key="11">
    <source>
        <dbReference type="Proteomes" id="UP000822688"/>
    </source>
</evidence>
<evidence type="ECO:0000256" key="6">
    <source>
        <dbReference type="ARBA" id="ARBA00023187"/>
    </source>
</evidence>
<name>A0A8T0GET3_CERPU</name>
<comment type="subcellular location">
    <subcellularLocation>
        <location evidence="1">Nucleus</location>
    </subcellularLocation>
</comment>
<keyword evidence="5" id="KW-0747">Spliceosome</keyword>
<dbReference type="InterPro" id="IPR004098">
    <property type="entry name" value="Prp18"/>
</dbReference>
<feature type="compositionally biased region" description="Basic and acidic residues" evidence="8">
    <location>
        <begin position="161"/>
        <end position="186"/>
    </location>
</feature>
<dbReference type="InterPro" id="IPR036285">
    <property type="entry name" value="PRP4-like_sf"/>
</dbReference>
<accession>A0A8T0GET3</accession>
<evidence type="ECO:0000256" key="7">
    <source>
        <dbReference type="ARBA" id="ARBA00023242"/>
    </source>
</evidence>
<dbReference type="SUPFAM" id="SSF158230">
    <property type="entry name" value="PRP4-like"/>
    <property type="match status" value="1"/>
</dbReference>
<dbReference type="Proteomes" id="UP000822688">
    <property type="component" value="Chromosome 11"/>
</dbReference>
<dbReference type="PANTHER" id="PTHR13007">
    <property type="entry name" value="PRE-MRNA SPLICING FACTOR-RELATED"/>
    <property type="match status" value="1"/>
</dbReference>
<gene>
    <name evidence="10" type="ORF">KC19_11G166200</name>
</gene>
<dbReference type="GO" id="GO:0005682">
    <property type="term" value="C:U5 snRNP"/>
    <property type="evidence" value="ECO:0007669"/>
    <property type="project" value="TreeGrafter"/>
</dbReference>
<comment type="similarity">
    <text evidence="2">Belongs to the PRP18 family.</text>
</comment>
<dbReference type="Gene3D" id="1.20.940.10">
    <property type="entry name" value="Functional domain of the splicing factor Prp18"/>
    <property type="match status" value="1"/>
</dbReference>
<keyword evidence="6" id="KW-0508">mRNA splicing</keyword>